<evidence type="ECO:0000313" key="2">
    <source>
        <dbReference type="Proteomes" id="UP001417504"/>
    </source>
</evidence>
<accession>A0AAP0JAT7</accession>
<name>A0AAP0JAT7_9MAGN</name>
<dbReference type="EMBL" id="JBBNAE010000004">
    <property type="protein sequence ID" value="KAK9129468.1"/>
    <property type="molecule type" value="Genomic_DNA"/>
</dbReference>
<comment type="caution">
    <text evidence="1">The sequence shown here is derived from an EMBL/GenBank/DDBJ whole genome shotgun (WGS) entry which is preliminary data.</text>
</comment>
<sequence length="59" mass="6934">MDSLRERETTRLRTDCQIRHDRDVSFHGVDDVDVFNRLRITYGGTFFSKHGAMVEESET</sequence>
<dbReference type="AlphaFoldDB" id="A0AAP0JAT7"/>
<dbReference type="Proteomes" id="UP001417504">
    <property type="component" value="Unassembled WGS sequence"/>
</dbReference>
<gene>
    <name evidence="1" type="ORF">Sjap_009955</name>
</gene>
<proteinExistence type="predicted"/>
<keyword evidence="2" id="KW-1185">Reference proteome</keyword>
<evidence type="ECO:0000313" key="1">
    <source>
        <dbReference type="EMBL" id="KAK9129468.1"/>
    </source>
</evidence>
<organism evidence="1 2">
    <name type="scientific">Stephania japonica</name>
    <dbReference type="NCBI Taxonomy" id="461633"/>
    <lineage>
        <taxon>Eukaryota</taxon>
        <taxon>Viridiplantae</taxon>
        <taxon>Streptophyta</taxon>
        <taxon>Embryophyta</taxon>
        <taxon>Tracheophyta</taxon>
        <taxon>Spermatophyta</taxon>
        <taxon>Magnoliopsida</taxon>
        <taxon>Ranunculales</taxon>
        <taxon>Menispermaceae</taxon>
        <taxon>Menispermoideae</taxon>
        <taxon>Cissampelideae</taxon>
        <taxon>Stephania</taxon>
    </lineage>
</organism>
<reference evidence="1 2" key="1">
    <citation type="submission" date="2024-01" db="EMBL/GenBank/DDBJ databases">
        <title>Genome assemblies of Stephania.</title>
        <authorList>
            <person name="Yang L."/>
        </authorList>
    </citation>
    <scope>NUCLEOTIDE SEQUENCE [LARGE SCALE GENOMIC DNA]</scope>
    <source>
        <strain evidence="1">QJT</strain>
        <tissue evidence="1">Leaf</tissue>
    </source>
</reference>
<protein>
    <submittedName>
        <fullName evidence="1">Uncharacterized protein</fullName>
    </submittedName>
</protein>